<dbReference type="InterPro" id="IPR008271">
    <property type="entry name" value="Ser/Thr_kinase_AS"/>
</dbReference>
<keyword evidence="5 19" id="KW-0812">Transmembrane</keyword>
<dbReference type="GO" id="GO:0004674">
    <property type="term" value="F:protein serine/threonine kinase activity"/>
    <property type="evidence" value="ECO:0007669"/>
    <property type="project" value="UniProtKB-KW"/>
</dbReference>
<keyword evidence="9 17" id="KW-0067">ATP-binding</keyword>
<dbReference type="PIRSF" id="PIRSF000641">
    <property type="entry name" value="SRK"/>
    <property type="match status" value="1"/>
</dbReference>
<dbReference type="FunFam" id="1.10.510.10:FF:000227">
    <property type="entry name" value="Serine/threonine-protein kinase"/>
    <property type="match status" value="1"/>
</dbReference>
<dbReference type="Pfam" id="PF08276">
    <property type="entry name" value="PAN_2"/>
    <property type="match status" value="1"/>
</dbReference>
<keyword evidence="8 17" id="KW-0418">Kinase</keyword>
<evidence type="ECO:0000259" key="21">
    <source>
        <dbReference type="PROSITE" id="PS50927"/>
    </source>
</evidence>
<dbReference type="PANTHER" id="PTHR47974">
    <property type="entry name" value="OS07G0415500 PROTEIN"/>
    <property type="match status" value="1"/>
</dbReference>
<keyword evidence="14" id="KW-0325">Glycoprotein</keyword>
<evidence type="ECO:0000256" key="1">
    <source>
        <dbReference type="ARBA" id="ARBA00004479"/>
    </source>
</evidence>
<dbReference type="PROSITE" id="PS50948">
    <property type="entry name" value="PAN"/>
    <property type="match status" value="1"/>
</dbReference>
<keyword evidence="13" id="KW-0675">Receptor</keyword>
<evidence type="ECO:0000256" key="18">
    <source>
        <dbReference type="PROSITE-ProRule" id="PRU10141"/>
    </source>
</evidence>
<proteinExistence type="inferred from homology"/>
<dbReference type="GO" id="GO:0048544">
    <property type="term" value="P:recognition of pollen"/>
    <property type="evidence" value="ECO:0007669"/>
    <property type="project" value="InterPro"/>
</dbReference>
<evidence type="ECO:0000256" key="6">
    <source>
        <dbReference type="ARBA" id="ARBA00022729"/>
    </source>
</evidence>
<dbReference type="FunFam" id="3.30.200.20:FF:000250">
    <property type="entry name" value="Serine/threonine-protein kinase"/>
    <property type="match status" value="1"/>
</dbReference>
<dbReference type="EMBL" id="JAUUTY010000001">
    <property type="protein sequence ID" value="KAK1693143.1"/>
    <property type="molecule type" value="Genomic_DNA"/>
</dbReference>
<dbReference type="SMART" id="SM00473">
    <property type="entry name" value="PAN_AP"/>
    <property type="match status" value="1"/>
</dbReference>
<dbReference type="Gene3D" id="1.10.510.10">
    <property type="entry name" value="Transferase(Phosphotransferase) domain 1"/>
    <property type="match status" value="1"/>
</dbReference>
<keyword evidence="4 17" id="KW-0808">Transferase</keyword>
<dbReference type="CDD" id="cd01098">
    <property type="entry name" value="PAN_AP_plant"/>
    <property type="match status" value="1"/>
</dbReference>
<comment type="catalytic activity">
    <reaction evidence="15 17">
        <text>L-threonyl-[protein] + ATP = O-phospho-L-threonyl-[protein] + ADP + H(+)</text>
        <dbReference type="Rhea" id="RHEA:46608"/>
        <dbReference type="Rhea" id="RHEA-COMP:11060"/>
        <dbReference type="Rhea" id="RHEA-COMP:11605"/>
        <dbReference type="ChEBI" id="CHEBI:15378"/>
        <dbReference type="ChEBI" id="CHEBI:30013"/>
        <dbReference type="ChEBI" id="CHEBI:30616"/>
        <dbReference type="ChEBI" id="CHEBI:61977"/>
        <dbReference type="ChEBI" id="CHEBI:456216"/>
        <dbReference type="EC" id="2.7.11.1"/>
    </reaction>
</comment>
<dbReference type="CDD" id="cd14066">
    <property type="entry name" value="STKc_IRAK"/>
    <property type="match status" value="1"/>
</dbReference>
<dbReference type="Pfam" id="PF00069">
    <property type="entry name" value="Pkinase"/>
    <property type="match status" value="1"/>
</dbReference>
<sequence>MYYKDSSFSRYSRMTPQRIQPSSAMPLVAIIFMFFLSTLHTPCSAARSTISAGEHLTGDDKLVSHNGKFALGFFQPGGEYSYQQTPSHWYLGIWFDKVPKLKPLWVANRVSPIVNLEMSELTISNKGNLVILNQATKSTIWSTCANITAKNTTVVLLDSGNLILTDASNSSNIIWQSFDYPTDGLLPGAKQGLDKVTGLNRRLVSKKSLIDPAPSRYCVELDTTGPGQFLYKLCNSSIVYWSSGEWNGHYFNSVPEMSSNTVFNIGFVNNDKEEYFVKYLLDDNLISISLLETSGQEKQLNWVESLQDWVTVWSQPNDPCDVYATCGPFTTCNSNTAQVCDCMKGFSVRSPKDWAMEDRSGGCIRNMPLDCGARNESRNATSDKFYSMTGITLPAMDKVREAVVSIDHCEKACMHDCSCIAYSYGNRCSLWYDDLLNIKHDKTGASSDGEVLYLRISAKEAESWRDEKGRKEVILAVTAASVVALSLLTVVMRFLLIWKSKRKQVTSMYNNAQGANGLVAFRYIDLQHATKNFSQKLGGGSFGSVFKGLLNDSTAIAVKRLDGFHQGEKQFRAEVSSIGIIQHINVVKLIGFCCQGTMRLLVYEYMPNHSLDAHLFRSNTKVLSWSVRYQIALGTARGLAYLHESCRDRIIHCDIKPQNILLDTSFVPKVADFGMAKFLGRDFSHVLTTFRGTIGYLAPEWISGVAITPKVDVYSYGMMLLEIVSGQSNSKCKEYSSTSDNSAYFPVQVASKLLEGHVASLLDDKLLGDVNLEEAERVCKVACWCIQDSESNRPTMGEVVQILEGLLEVEVPPIPRILQAIAGNSP</sequence>
<dbReference type="FunFam" id="2.90.10.10:FF:000002">
    <property type="entry name" value="Serine/threonine-protein kinase"/>
    <property type="match status" value="1"/>
</dbReference>
<dbReference type="SUPFAM" id="SSF51110">
    <property type="entry name" value="alpha-D-mannose-specific plant lectins"/>
    <property type="match status" value="1"/>
</dbReference>
<keyword evidence="2 17" id="KW-0723">Serine/threonine-protein kinase</keyword>
<comment type="subcellular location">
    <subcellularLocation>
        <location evidence="1">Membrane</location>
        <topology evidence="1">Single-pass type I membrane protein</topology>
    </subcellularLocation>
</comment>
<dbReference type="Gene3D" id="3.30.200.20">
    <property type="entry name" value="Phosphorylase Kinase, domain 1"/>
    <property type="match status" value="1"/>
</dbReference>
<evidence type="ECO:0000256" key="5">
    <source>
        <dbReference type="ARBA" id="ARBA00022692"/>
    </source>
</evidence>
<comment type="similarity">
    <text evidence="17">Belongs to the protein kinase superfamily. Ser/Thr protein kinase family.</text>
</comment>
<dbReference type="Pfam" id="PF01453">
    <property type="entry name" value="B_lectin"/>
    <property type="match status" value="1"/>
</dbReference>
<name>A0AAD8TVS9_LOLMU</name>
<dbReference type="InterPro" id="IPR011009">
    <property type="entry name" value="Kinase-like_dom_sf"/>
</dbReference>
<keyword evidence="11 19" id="KW-0472">Membrane</keyword>
<evidence type="ECO:0000256" key="15">
    <source>
        <dbReference type="ARBA" id="ARBA00047899"/>
    </source>
</evidence>
<evidence type="ECO:0000256" key="10">
    <source>
        <dbReference type="ARBA" id="ARBA00022989"/>
    </source>
</evidence>
<dbReference type="EC" id="2.7.11.1" evidence="17"/>
<comment type="caution">
    <text evidence="23">The sequence shown here is derived from an EMBL/GenBank/DDBJ whole genome shotgun (WGS) entry which is preliminary data.</text>
</comment>
<dbReference type="CDD" id="cd00028">
    <property type="entry name" value="B_lectin"/>
    <property type="match status" value="1"/>
</dbReference>
<evidence type="ECO:0000313" key="24">
    <source>
        <dbReference type="Proteomes" id="UP001231189"/>
    </source>
</evidence>
<dbReference type="PROSITE" id="PS00107">
    <property type="entry name" value="PROTEIN_KINASE_ATP"/>
    <property type="match status" value="1"/>
</dbReference>
<dbReference type="InterPro" id="IPR000858">
    <property type="entry name" value="S_locus_glycoprot_dom"/>
</dbReference>
<feature type="domain" description="Protein kinase" evidence="20">
    <location>
        <begin position="531"/>
        <end position="807"/>
    </location>
</feature>
<evidence type="ECO:0000313" key="23">
    <source>
        <dbReference type="EMBL" id="KAK1693143.1"/>
    </source>
</evidence>
<dbReference type="AlphaFoldDB" id="A0AAD8TVS9"/>
<evidence type="ECO:0000256" key="16">
    <source>
        <dbReference type="ARBA" id="ARBA00048679"/>
    </source>
</evidence>
<comment type="catalytic activity">
    <reaction evidence="16 17">
        <text>L-seryl-[protein] + ATP = O-phospho-L-seryl-[protein] + ADP + H(+)</text>
        <dbReference type="Rhea" id="RHEA:17989"/>
        <dbReference type="Rhea" id="RHEA-COMP:9863"/>
        <dbReference type="Rhea" id="RHEA-COMP:11604"/>
        <dbReference type="ChEBI" id="CHEBI:15378"/>
        <dbReference type="ChEBI" id="CHEBI:29999"/>
        <dbReference type="ChEBI" id="CHEBI:30616"/>
        <dbReference type="ChEBI" id="CHEBI:83421"/>
        <dbReference type="ChEBI" id="CHEBI:456216"/>
        <dbReference type="EC" id="2.7.11.1"/>
    </reaction>
</comment>
<evidence type="ECO:0000256" key="14">
    <source>
        <dbReference type="ARBA" id="ARBA00023180"/>
    </source>
</evidence>
<dbReference type="InterPro" id="IPR001480">
    <property type="entry name" value="Bulb-type_lectin_dom"/>
</dbReference>
<keyword evidence="7 17" id="KW-0547">Nucleotide-binding</keyword>
<evidence type="ECO:0000256" key="11">
    <source>
        <dbReference type="ARBA" id="ARBA00023136"/>
    </source>
</evidence>
<reference evidence="23" key="1">
    <citation type="submission" date="2023-07" db="EMBL/GenBank/DDBJ databases">
        <title>A chromosome-level genome assembly of Lolium multiflorum.</title>
        <authorList>
            <person name="Chen Y."/>
            <person name="Copetti D."/>
            <person name="Kolliker R."/>
            <person name="Studer B."/>
        </authorList>
    </citation>
    <scope>NUCLEOTIDE SEQUENCE</scope>
    <source>
        <strain evidence="23">02402/16</strain>
        <tissue evidence="23">Leaf</tissue>
    </source>
</reference>
<dbReference type="InterPro" id="IPR000719">
    <property type="entry name" value="Prot_kinase_dom"/>
</dbReference>
<evidence type="ECO:0000256" key="8">
    <source>
        <dbReference type="ARBA" id="ARBA00022777"/>
    </source>
</evidence>
<evidence type="ECO:0000256" key="2">
    <source>
        <dbReference type="ARBA" id="ARBA00022527"/>
    </source>
</evidence>
<dbReference type="PROSITE" id="PS00108">
    <property type="entry name" value="PROTEIN_KINASE_ST"/>
    <property type="match status" value="1"/>
</dbReference>
<keyword evidence="12" id="KW-1015">Disulfide bond</keyword>
<dbReference type="InterPro" id="IPR017441">
    <property type="entry name" value="Protein_kinase_ATP_BS"/>
</dbReference>
<protein>
    <recommendedName>
        <fullName evidence="17">Receptor-like serine/threonine-protein kinase</fullName>
        <ecNumber evidence="17">2.7.11.1</ecNumber>
    </recommendedName>
</protein>
<dbReference type="GO" id="GO:0051707">
    <property type="term" value="P:response to other organism"/>
    <property type="evidence" value="ECO:0007669"/>
    <property type="project" value="UniProtKB-ARBA"/>
</dbReference>
<dbReference type="SMART" id="SM00108">
    <property type="entry name" value="B_lectin"/>
    <property type="match status" value="1"/>
</dbReference>
<dbReference type="PROSITE" id="PS50011">
    <property type="entry name" value="PROTEIN_KINASE_DOM"/>
    <property type="match status" value="1"/>
</dbReference>
<dbReference type="SMART" id="SM00220">
    <property type="entry name" value="S_TKc"/>
    <property type="match status" value="1"/>
</dbReference>
<evidence type="ECO:0000256" key="17">
    <source>
        <dbReference type="PIRNR" id="PIRNR000641"/>
    </source>
</evidence>
<dbReference type="PROSITE" id="PS50927">
    <property type="entry name" value="BULB_LECTIN"/>
    <property type="match status" value="1"/>
</dbReference>
<keyword evidence="3" id="KW-0245">EGF-like domain</keyword>
<feature type="binding site" evidence="18">
    <location>
        <position position="559"/>
    </location>
    <ligand>
        <name>ATP</name>
        <dbReference type="ChEBI" id="CHEBI:30616"/>
    </ligand>
</feature>
<dbReference type="SUPFAM" id="SSF56112">
    <property type="entry name" value="Protein kinase-like (PK-like)"/>
    <property type="match status" value="1"/>
</dbReference>
<evidence type="ECO:0000256" key="7">
    <source>
        <dbReference type="ARBA" id="ARBA00022741"/>
    </source>
</evidence>
<evidence type="ECO:0000256" key="3">
    <source>
        <dbReference type="ARBA" id="ARBA00022536"/>
    </source>
</evidence>
<keyword evidence="6" id="KW-0732">Signal</keyword>
<organism evidence="23 24">
    <name type="scientific">Lolium multiflorum</name>
    <name type="common">Italian ryegrass</name>
    <name type="synonym">Lolium perenne subsp. multiflorum</name>
    <dbReference type="NCBI Taxonomy" id="4521"/>
    <lineage>
        <taxon>Eukaryota</taxon>
        <taxon>Viridiplantae</taxon>
        <taxon>Streptophyta</taxon>
        <taxon>Embryophyta</taxon>
        <taxon>Tracheophyta</taxon>
        <taxon>Spermatophyta</taxon>
        <taxon>Magnoliopsida</taxon>
        <taxon>Liliopsida</taxon>
        <taxon>Poales</taxon>
        <taxon>Poaceae</taxon>
        <taxon>BOP clade</taxon>
        <taxon>Pooideae</taxon>
        <taxon>Poodae</taxon>
        <taxon>Poeae</taxon>
        <taxon>Poeae Chloroplast Group 2 (Poeae type)</taxon>
        <taxon>Loliodinae</taxon>
        <taxon>Loliinae</taxon>
        <taxon>Lolium</taxon>
    </lineage>
</organism>
<dbReference type="Pfam" id="PF00954">
    <property type="entry name" value="S_locus_glycop"/>
    <property type="match status" value="1"/>
</dbReference>
<feature type="transmembrane region" description="Helical" evidence="19">
    <location>
        <begin position="473"/>
        <end position="498"/>
    </location>
</feature>
<feature type="domain" description="Apple" evidence="22">
    <location>
        <begin position="371"/>
        <end position="457"/>
    </location>
</feature>
<feature type="domain" description="Bulb-type lectin" evidence="21">
    <location>
        <begin position="47"/>
        <end position="177"/>
    </location>
</feature>
<dbReference type="Gene3D" id="2.90.10.10">
    <property type="entry name" value="Bulb-type lectin domain"/>
    <property type="match status" value="1"/>
</dbReference>
<dbReference type="InterPro" id="IPR036426">
    <property type="entry name" value="Bulb-type_lectin_dom_sf"/>
</dbReference>
<gene>
    <name evidence="23" type="ORF">QYE76_009840</name>
</gene>
<keyword evidence="24" id="KW-1185">Reference proteome</keyword>
<evidence type="ECO:0000259" key="22">
    <source>
        <dbReference type="PROSITE" id="PS50948"/>
    </source>
</evidence>
<evidence type="ECO:0000256" key="19">
    <source>
        <dbReference type="SAM" id="Phobius"/>
    </source>
</evidence>
<dbReference type="InterPro" id="IPR003609">
    <property type="entry name" value="Pan_app"/>
</dbReference>
<dbReference type="PANTHER" id="PTHR47974:SF19">
    <property type="entry name" value="RECEPTOR-LIKE SERINE_THREONINE-PROTEIN KINASE"/>
    <property type="match status" value="1"/>
</dbReference>
<evidence type="ECO:0000259" key="20">
    <source>
        <dbReference type="PROSITE" id="PS50011"/>
    </source>
</evidence>
<evidence type="ECO:0000256" key="4">
    <source>
        <dbReference type="ARBA" id="ARBA00022679"/>
    </source>
</evidence>
<accession>A0AAD8TVS9</accession>
<dbReference type="InterPro" id="IPR024171">
    <property type="entry name" value="SRK-like_kinase"/>
</dbReference>
<evidence type="ECO:0000256" key="13">
    <source>
        <dbReference type="ARBA" id="ARBA00023170"/>
    </source>
</evidence>
<evidence type="ECO:0000256" key="9">
    <source>
        <dbReference type="ARBA" id="ARBA00022840"/>
    </source>
</evidence>
<dbReference type="GO" id="GO:0005524">
    <property type="term" value="F:ATP binding"/>
    <property type="evidence" value="ECO:0007669"/>
    <property type="project" value="UniProtKB-UniRule"/>
</dbReference>
<evidence type="ECO:0000256" key="12">
    <source>
        <dbReference type="ARBA" id="ARBA00023157"/>
    </source>
</evidence>
<keyword evidence="10 19" id="KW-1133">Transmembrane helix</keyword>
<dbReference type="Proteomes" id="UP001231189">
    <property type="component" value="Unassembled WGS sequence"/>
</dbReference>
<dbReference type="GO" id="GO:0016020">
    <property type="term" value="C:membrane"/>
    <property type="evidence" value="ECO:0007669"/>
    <property type="project" value="UniProtKB-SubCell"/>
</dbReference>